<gene>
    <name evidence="2" type="ORF">J1N35_025403</name>
</gene>
<reference evidence="2 3" key="1">
    <citation type="journal article" date="2021" name="Plant Biotechnol. J.">
        <title>Multi-omics assisted identification of the key and species-specific regulatory components of drought-tolerant mechanisms in Gossypium stocksii.</title>
        <authorList>
            <person name="Yu D."/>
            <person name="Ke L."/>
            <person name="Zhang D."/>
            <person name="Wu Y."/>
            <person name="Sun Y."/>
            <person name="Mei J."/>
            <person name="Sun J."/>
            <person name="Sun Y."/>
        </authorList>
    </citation>
    <scope>NUCLEOTIDE SEQUENCE [LARGE SCALE GENOMIC DNA]</scope>
    <source>
        <strain evidence="3">cv. E1</strain>
        <tissue evidence="2">Leaf</tissue>
    </source>
</reference>
<protein>
    <submittedName>
        <fullName evidence="2">Uncharacterized protein</fullName>
    </submittedName>
</protein>
<name>A0A9D3V6H3_9ROSI</name>
<dbReference type="AlphaFoldDB" id="A0A9D3V6H3"/>
<proteinExistence type="predicted"/>
<comment type="caution">
    <text evidence="2">The sequence shown here is derived from an EMBL/GenBank/DDBJ whole genome shotgun (WGS) entry which is preliminary data.</text>
</comment>
<dbReference type="EMBL" id="JAIQCV010000008">
    <property type="protein sequence ID" value="KAH1073075.1"/>
    <property type="molecule type" value="Genomic_DNA"/>
</dbReference>
<evidence type="ECO:0000313" key="2">
    <source>
        <dbReference type="EMBL" id="KAH1073075.1"/>
    </source>
</evidence>
<feature type="region of interest" description="Disordered" evidence="1">
    <location>
        <begin position="59"/>
        <end position="91"/>
    </location>
</feature>
<evidence type="ECO:0000256" key="1">
    <source>
        <dbReference type="SAM" id="MobiDB-lite"/>
    </source>
</evidence>
<accession>A0A9D3V6H3</accession>
<keyword evidence="3" id="KW-1185">Reference proteome</keyword>
<organism evidence="2 3">
    <name type="scientific">Gossypium stocksii</name>
    <dbReference type="NCBI Taxonomy" id="47602"/>
    <lineage>
        <taxon>Eukaryota</taxon>
        <taxon>Viridiplantae</taxon>
        <taxon>Streptophyta</taxon>
        <taxon>Embryophyta</taxon>
        <taxon>Tracheophyta</taxon>
        <taxon>Spermatophyta</taxon>
        <taxon>Magnoliopsida</taxon>
        <taxon>eudicotyledons</taxon>
        <taxon>Gunneridae</taxon>
        <taxon>Pentapetalae</taxon>
        <taxon>rosids</taxon>
        <taxon>malvids</taxon>
        <taxon>Malvales</taxon>
        <taxon>Malvaceae</taxon>
        <taxon>Malvoideae</taxon>
        <taxon>Gossypium</taxon>
    </lineage>
</organism>
<evidence type="ECO:0000313" key="3">
    <source>
        <dbReference type="Proteomes" id="UP000828251"/>
    </source>
</evidence>
<dbReference type="Proteomes" id="UP000828251">
    <property type="component" value="Unassembled WGS sequence"/>
</dbReference>
<sequence>MENTQELQTLYWFYLRTRDIALKRSLQKNFTGPIFDFLAFPKELLPLLEASCAERKPIEVLSEKEESTTKEDKAEKGQASEEDPEKTKSLTIERKSSCISKFNELRLDKRHITLSEGCSEDRKLAMFDELDNAITSSEVY</sequence>